<sequence length="77" mass="8840">MYIYKYYKRRNKSRELLTHTPAKTHPCGSQNLDANPEQRHVSHKQRAASNVAAKEPNELTSKQTTATPQSTTTNREQ</sequence>
<keyword evidence="3" id="KW-1185">Reference proteome</keyword>
<gene>
    <name evidence="2" type="ORF">TKK_003611</name>
</gene>
<feature type="region of interest" description="Disordered" evidence="1">
    <location>
        <begin position="14"/>
        <end position="77"/>
    </location>
</feature>
<comment type="caution">
    <text evidence="2">The sequence shown here is derived from an EMBL/GenBank/DDBJ whole genome shotgun (WGS) entry which is preliminary data.</text>
</comment>
<name>A0ABD2XEK3_9HYME</name>
<protein>
    <submittedName>
        <fullName evidence="2">Uncharacterized protein</fullName>
    </submittedName>
</protein>
<organism evidence="2 3">
    <name type="scientific">Trichogramma kaykai</name>
    <dbReference type="NCBI Taxonomy" id="54128"/>
    <lineage>
        <taxon>Eukaryota</taxon>
        <taxon>Metazoa</taxon>
        <taxon>Ecdysozoa</taxon>
        <taxon>Arthropoda</taxon>
        <taxon>Hexapoda</taxon>
        <taxon>Insecta</taxon>
        <taxon>Pterygota</taxon>
        <taxon>Neoptera</taxon>
        <taxon>Endopterygota</taxon>
        <taxon>Hymenoptera</taxon>
        <taxon>Apocrita</taxon>
        <taxon>Proctotrupomorpha</taxon>
        <taxon>Chalcidoidea</taxon>
        <taxon>Trichogrammatidae</taxon>
        <taxon>Trichogramma</taxon>
    </lineage>
</organism>
<reference evidence="2 3" key="1">
    <citation type="journal article" date="2024" name="bioRxiv">
        <title>A reference genome for Trichogramma kaykai: A tiny desert-dwelling parasitoid wasp with competing sex-ratio distorters.</title>
        <authorList>
            <person name="Culotta J."/>
            <person name="Lindsey A.R."/>
        </authorList>
    </citation>
    <scope>NUCLEOTIDE SEQUENCE [LARGE SCALE GENOMIC DNA]</scope>
    <source>
        <strain evidence="2 3">KSX58</strain>
    </source>
</reference>
<accession>A0ABD2XEK3</accession>
<dbReference type="AlphaFoldDB" id="A0ABD2XEK3"/>
<feature type="compositionally biased region" description="Low complexity" evidence="1">
    <location>
        <begin position="60"/>
        <end position="77"/>
    </location>
</feature>
<evidence type="ECO:0000313" key="3">
    <source>
        <dbReference type="Proteomes" id="UP001627154"/>
    </source>
</evidence>
<dbReference type="EMBL" id="JBJJXI010000029">
    <property type="protein sequence ID" value="KAL3403674.1"/>
    <property type="molecule type" value="Genomic_DNA"/>
</dbReference>
<evidence type="ECO:0000313" key="2">
    <source>
        <dbReference type="EMBL" id="KAL3403674.1"/>
    </source>
</evidence>
<dbReference type="Proteomes" id="UP001627154">
    <property type="component" value="Unassembled WGS sequence"/>
</dbReference>
<proteinExistence type="predicted"/>
<evidence type="ECO:0000256" key="1">
    <source>
        <dbReference type="SAM" id="MobiDB-lite"/>
    </source>
</evidence>